<dbReference type="PANTHER" id="PTHR35585">
    <property type="entry name" value="HHE DOMAIN PROTEIN (AFU_ORTHOLOGUE AFUA_4G00730)"/>
    <property type="match status" value="1"/>
</dbReference>
<reference evidence="2 3" key="1">
    <citation type="submission" date="2021-12" db="EMBL/GenBank/DDBJ databases">
        <title>Genome seq of P8.</title>
        <authorList>
            <person name="Seo T."/>
        </authorList>
    </citation>
    <scope>NUCLEOTIDE SEQUENCE [LARGE SCALE GENOMIC DNA]</scope>
    <source>
        <strain evidence="2 3">P8</strain>
    </source>
</reference>
<protein>
    <submittedName>
        <fullName evidence="2">Hemerythrin domain-containing protein</fullName>
    </submittedName>
</protein>
<dbReference type="Gene3D" id="1.20.120.520">
    <property type="entry name" value="nmb1532 protein domain like"/>
    <property type="match status" value="1"/>
</dbReference>
<organism evidence="2 3">
    <name type="scientific">Pelomonas cellulosilytica</name>
    <dbReference type="NCBI Taxonomy" id="2906762"/>
    <lineage>
        <taxon>Bacteria</taxon>
        <taxon>Pseudomonadati</taxon>
        <taxon>Pseudomonadota</taxon>
        <taxon>Betaproteobacteria</taxon>
        <taxon>Burkholderiales</taxon>
        <taxon>Sphaerotilaceae</taxon>
        <taxon>Roseateles</taxon>
    </lineage>
</organism>
<keyword evidence="3" id="KW-1185">Reference proteome</keyword>
<evidence type="ECO:0000313" key="2">
    <source>
        <dbReference type="EMBL" id="MCE4558248.1"/>
    </source>
</evidence>
<accession>A0ABS8Y1R6</accession>
<dbReference type="Proteomes" id="UP001200741">
    <property type="component" value="Unassembled WGS sequence"/>
</dbReference>
<dbReference type="RefSeq" id="WP_233375737.1">
    <property type="nucleotide sequence ID" value="NZ_JAJTWU010000022.1"/>
</dbReference>
<dbReference type="EMBL" id="JAJTWU010000022">
    <property type="protein sequence ID" value="MCE4558248.1"/>
    <property type="molecule type" value="Genomic_DNA"/>
</dbReference>
<comment type="caution">
    <text evidence="2">The sequence shown here is derived from an EMBL/GenBank/DDBJ whole genome shotgun (WGS) entry which is preliminary data.</text>
</comment>
<dbReference type="PANTHER" id="PTHR35585:SF1">
    <property type="entry name" value="HHE DOMAIN PROTEIN (AFU_ORTHOLOGUE AFUA_4G00730)"/>
    <property type="match status" value="1"/>
</dbReference>
<dbReference type="CDD" id="cd12108">
    <property type="entry name" value="Hr-like"/>
    <property type="match status" value="1"/>
</dbReference>
<sequence>MDTPNTTNSPASTDAIDLLITDHKEVEALFKAYKRLVEADGDDEEKKQLALDICAKLTAHATIEEEIFYPAAREVLGDDEDLADEAEVEHASVKDLITKIEDSVPADALYDAMVKVLSEYIGHHVEEEEDEMFRKVRQSDLDLEALGGEMAQRKEELLAEMQEPQ</sequence>
<proteinExistence type="predicted"/>
<evidence type="ECO:0000259" key="1">
    <source>
        <dbReference type="Pfam" id="PF01814"/>
    </source>
</evidence>
<dbReference type="InterPro" id="IPR012312">
    <property type="entry name" value="Hemerythrin-like"/>
</dbReference>
<gene>
    <name evidence="2" type="ORF">LXT13_28135</name>
</gene>
<name>A0ABS8Y1R6_9BURK</name>
<dbReference type="Pfam" id="PF01814">
    <property type="entry name" value="Hemerythrin"/>
    <property type="match status" value="1"/>
</dbReference>
<feature type="domain" description="Hemerythrin-like" evidence="1">
    <location>
        <begin position="15"/>
        <end position="135"/>
    </location>
</feature>
<evidence type="ECO:0000313" key="3">
    <source>
        <dbReference type="Proteomes" id="UP001200741"/>
    </source>
</evidence>